<proteinExistence type="predicted"/>
<dbReference type="AlphaFoldDB" id="A0ABD1EGI4"/>
<evidence type="ECO:0000313" key="1">
    <source>
        <dbReference type="EMBL" id="KAL1493791.1"/>
    </source>
</evidence>
<sequence>MYRRFVWSVLSTKKIGDRNCPGINVSEVIDFQFSKNKASRPAKGLTSSVSGTPDDPELFCRAKTDDDGCMASESL</sequence>
<name>A0ABD1EGI4_HYPHA</name>
<organism evidence="1 2">
    <name type="scientific">Hypothenemus hampei</name>
    <name type="common">Coffee berry borer</name>
    <dbReference type="NCBI Taxonomy" id="57062"/>
    <lineage>
        <taxon>Eukaryota</taxon>
        <taxon>Metazoa</taxon>
        <taxon>Ecdysozoa</taxon>
        <taxon>Arthropoda</taxon>
        <taxon>Hexapoda</taxon>
        <taxon>Insecta</taxon>
        <taxon>Pterygota</taxon>
        <taxon>Neoptera</taxon>
        <taxon>Endopterygota</taxon>
        <taxon>Coleoptera</taxon>
        <taxon>Polyphaga</taxon>
        <taxon>Cucujiformia</taxon>
        <taxon>Curculionidae</taxon>
        <taxon>Scolytinae</taxon>
        <taxon>Hypothenemus</taxon>
    </lineage>
</organism>
<keyword evidence="2" id="KW-1185">Reference proteome</keyword>
<reference evidence="1 2" key="1">
    <citation type="submission" date="2024-05" db="EMBL/GenBank/DDBJ databases">
        <title>Genetic variation in Jamaican populations of the coffee berry borer (Hypothenemus hampei).</title>
        <authorList>
            <person name="Errbii M."/>
            <person name="Myrie A."/>
        </authorList>
    </citation>
    <scope>NUCLEOTIDE SEQUENCE [LARGE SCALE GENOMIC DNA]</scope>
    <source>
        <strain evidence="1">JA-Hopewell-2020-01-JO</strain>
        <tissue evidence="1">Whole body</tissue>
    </source>
</reference>
<evidence type="ECO:0000313" key="2">
    <source>
        <dbReference type="Proteomes" id="UP001566132"/>
    </source>
</evidence>
<accession>A0ABD1EGI4</accession>
<dbReference type="EMBL" id="JBDJPC010000007">
    <property type="protein sequence ID" value="KAL1493791.1"/>
    <property type="molecule type" value="Genomic_DNA"/>
</dbReference>
<comment type="caution">
    <text evidence="1">The sequence shown here is derived from an EMBL/GenBank/DDBJ whole genome shotgun (WGS) entry which is preliminary data.</text>
</comment>
<gene>
    <name evidence="1" type="ORF">ABEB36_009480</name>
</gene>
<dbReference type="Proteomes" id="UP001566132">
    <property type="component" value="Unassembled WGS sequence"/>
</dbReference>
<protein>
    <submittedName>
        <fullName evidence="1">Uncharacterized protein</fullName>
    </submittedName>
</protein>